<reference evidence="1" key="1">
    <citation type="submission" date="2021-01" db="EMBL/GenBank/DDBJ databases">
        <authorList>
            <consortium name="Genoscope - CEA"/>
            <person name="William W."/>
        </authorList>
    </citation>
    <scope>NUCLEOTIDE SEQUENCE</scope>
</reference>
<gene>
    <name evidence="1" type="ORF">DARMORV10_C03P74090.1</name>
</gene>
<proteinExistence type="predicted"/>
<protein>
    <submittedName>
        <fullName evidence="1">(rape) hypothetical protein</fullName>
    </submittedName>
</protein>
<dbReference type="EMBL" id="HG994367">
    <property type="protein sequence ID" value="CAF1709379.1"/>
    <property type="molecule type" value="Genomic_DNA"/>
</dbReference>
<dbReference type="Proteomes" id="UP001295469">
    <property type="component" value="Chromosome C03"/>
</dbReference>
<name>A0A816IN21_BRANA</name>
<sequence>MYKTTEHTFVIRFIAQTALHQVINDGPVINLQYFLHILANTNLELPDVVGVIKSVKGFGLLSTNIFSPILIRFLTAARFKGLLNSGESTNSVMVVTSLNPQKKEVT</sequence>
<evidence type="ECO:0000313" key="1">
    <source>
        <dbReference type="EMBL" id="CAF1709379.1"/>
    </source>
</evidence>
<dbReference type="AlphaFoldDB" id="A0A816IN21"/>
<accession>A0A816IN21</accession>
<organism evidence="1">
    <name type="scientific">Brassica napus</name>
    <name type="common">Rape</name>
    <dbReference type="NCBI Taxonomy" id="3708"/>
    <lineage>
        <taxon>Eukaryota</taxon>
        <taxon>Viridiplantae</taxon>
        <taxon>Streptophyta</taxon>
        <taxon>Embryophyta</taxon>
        <taxon>Tracheophyta</taxon>
        <taxon>Spermatophyta</taxon>
        <taxon>Magnoliopsida</taxon>
        <taxon>eudicotyledons</taxon>
        <taxon>Gunneridae</taxon>
        <taxon>Pentapetalae</taxon>
        <taxon>rosids</taxon>
        <taxon>malvids</taxon>
        <taxon>Brassicales</taxon>
        <taxon>Brassicaceae</taxon>
        <taxon>Brassiceae</taxon>
        <taxon>Brassica</taxon>
    </lineage>
</organism>